<evidence type="ECO:0000256" key="10">
    <source>
        <dbReference type="ARBA" id="ARBA00023136"/>
    </source>
</evidence>
<keyword evidence="7" id="KW-0630">Potassium</keyword>
<keyword evidence="10 12" id="KW-0472">Membrane</keyword>
<accession>A0A0B6ZFU2</accession>
<keyword evidence="9" id="KW-0406">Ion transport</keyword>
<gene>
    <name evidence="13" type="primary">ORF59861</name>
</gene>
<evidence type="ECO:0000313" key="13">
    <source>
        <dbReference type="EMBL" id="CEK66716.1"/>
    </source>
</evidence>
<evidence type="ECO:0000256" key="6">
    <source>
        <dbReference type="ARBA" id="ARBA00022826"/>
    </source>
</evidence>
<dbReference type="GO" id="GO:0042802">
    <property type="term" value="F:identical protein binding"/>
    <property type="evidence" value="ECO:0007669"/>
    <property type="project" value="InterPro"/>
</dbReference>
<name>A0A0B6ZFU2_9EUPU</name>
<evidence type="ECO:0000256" key="2">
    <source>
        <dbReference type="ARBA" id="ARBA00005766"/>
    </source>
</evidence>
<keyword evidence="11" id="KW-0407">Ion channel</keyword>
<dbReference type="InterPro" id="IPR007866">
    <property type="entry name" value="TRIC_channel"/>
</dbReference>
<feature type="transmembrane region" description="Helical" evidence="12">
    <location>
        <begin position="90"/>
        <end position="114"/>
    </location>
</feature>
<feature type="transmembrane region" description="Helical" evidence="12">
    <location>
        <begin position="134"/>
        <end position="159"/>
    </location>
</feature>
<evidence type="ECO:0000256" key="1">
    <source>
        <dbReference type="ARBA" id="ARBA00004127"/>
    </source>
</evidence>
<evidence type="ECO:0000256" key="11">
    <source>
        <dbReference type="ARBA" id="ARBA00023303"/>
    </source>
</evidence>
<dbReference type="PANTHER" id="PTHR12454:SF11">
    <property type="entry name" value="GH25683P"/>
    <property type="match status" value="1"/>
</dbReference>
<keyword evidence="3" id="KW-0813">Transport</keyword>
<comment type="subcellular location">
    <subcellularLocation>
        <location evidence="1">Endomembrane system</location>
        <topology evidence="1">Multi-pass membrane protein</topology>
    </subcellularLocation>
</comment>
<proteinExistence type="inferred from homology"/>
<dbReference type="AlphaFoldDB" id="A0A0B6ZFU2"/>
<feature type="transmembrane region" description="Helical" evidence="12">
    <location>
        <begin position="60"/>
        <end position="78"/>
    </location>
</feature>
<evidence type="ECO:0000256" key="7">
    <source>
        <dbReference type="ARBA" id="ARBA00022958"/>
    </source>
</evidence>
<feature type="transmembrane region" description="Helical" evidence="12">
    <location>
        <begin position="15"/>
        <end position="40"/>
    </location>
</feature>
<sequence length="269" mass="29966">MASLSLGVKEQVSQLGIYLMEVDMFPVFLVAHFILAVLLVREDCRDLGPKFRQNHPLTSWLCTVVTGLSGVFVANFLFGEPLVNAVKENVLIVILSVIWYLINYSPYDVVYKIVTFKPISLSCSVLQEGLRARFIYLGILQAAHSYPGSFLIILLGGVIKGNGYGLIKIVERLIRGKWTPATNEFLDVTYFSKSGIYASLLFLLHHNKQLNIPIELLYLGVLTTFVTFRLLIIVGGVKDPLLPLESPVCALLFGSDSQVVEETVNKKQN</sequence>
<dbReference type="GO" id="GO:0012505">
    <property type="term" value="C:endomembrane system"/>
    <property type="evidence" value="ECO:0007669"/>
    <property type="project" value="UniProtKB-SubCell"/>
</dbReference>
<evidence type="ECO:0000256" key="12">
    <source>
        <dbReference type="SAM" id="Phobius"/>
    </source>
</evidence>
<evidence type="ECO:0000256" key="4">
    <source>
        <dbReference type="ARBA" id="ARBA00022538"/>
    </source>
</evidence>
<keyword evidence="8 12" id="KW-1133">Transmembrane helix</keyword>
<evidence type="ECO:0000256" key="3">
    <source>
        <dbReference type="ARBA" id="ARBA00022448"/>
    </source>
</evidence>
<dbReference type="GO" id="GO:0005267">
    <property type="term" value="F:potassium channel activity"/>
    <property type="evidence" value="ECO:0007669"/>
    <property type="project" value="UniProtKB-KW"/>
</dbReference>
<organism evidence="13">
    <name type="scientific">Arion vulgaris</name>
    <dbReference type="NCBI Taxonomy" id="1028688"/>
    <lineage>
        <taxon>Eukaryota</taxon>
        <taxon>Metazoa</taxon>
        <taxon>Spiralia</taxon>
        <taxon>Lophotrochozoa</taxon>
        <taxon>Mollusca</taxon>
        <taxon>Gastropoda</taxon>
        <taxon>Heterobranchia</taxon>
        <taxon>Euthyneura</taxon>
        <taxon>Panpulmonata</taxon>
        <taxon>Eupulmonata</taxon>
        <taxon>Stylommatophora</taxon>
        <taxon>Helicina</taxon>
        <taxon>Arionoidea</taxon>
        <taxon>Arionidae</taxon>
        <taxon>Arion</taxon>
    </lineage>
</organism>
<protein>
    <submittedName>
        <fullName evidence="13">Uncharacterized protein</fullName>
    </submittedName>
</protein>
<reference evidence="13" key="1">
    <citation type="submission" date="2014-12" db="EMBL/GenBank/DDBJ databases">
        <title>Insight into the proteome of Arion vulgaris.</title>
        <authorList>
            <person name="Aradska J."/>
            <person name="Bulat T."/>
            <person name="Smidak R."/>
            <person name="Sarate P."/>
            <person name="Gangsoo J."/>
            <person name="Sialana F."/>
            <person name="Bilban M."/>
            <person name="Lubec G."/>
        </authorList>
    </citation>
    <scope>NUCLEOTIDE SEQUENCE</scope>
    <source>
        <tissue evidence="13">Skin</tissue>
    </source>
</reference>
<keyword evidence="4" id="KW-0633">Potassium transport</keyword>
<evidence type="ECO:0000256" key="5">
    <source>
        <dbReference type="ARBA" id="ARBA00022692"/>
    </source>
</evidence>
<dbReference type="EMBL" id="HACG01019851">
    <property type="protein sequence ID" value="CEK66716.1"/>
    <property type="molecule type" value="Transcribed_RNA"/>
</dbReference>
<dbReference type="GO" id="GO:0016020">
    <property type="term" value="C:membrane"/>
    <property type="evidence" value="ECO:0007669"/>
    <property type="project" value="InterPro"/>
</dbReference>
<feature type="transmembrane region" description="Helical" evidence="12">
    <location>
        <begin position="185"/>
        <end position="204"/>
    </location>
</feature>
<comment type="similarity">
    <text evidence="2">Belongs to the TMEM38 family.</text>
</comment>
<dbReference type="PANTHER" id="PTHR12454">
    <property type="entry name" value="TRIMERIC INTRACELLULAR CATION CHANNEL"/>
    <property type="match status" value="1"/>
</dbReference>
<dbReference type="Pfam" id="PF05197">
    <property type="entry name" value="TRIC"/>
    <property type="match status" value="1"/>
</dbReference>
<evidence type="ECO:0000256" key="9">
    <source>
        <dbReference type="ARBA" id="ARBA00023065"/>
    </source>
</evidence>
<evidence type="ECO:0000256" key="8">
    <source>
        <dbReference type="ARBA" id="ARBA00022989"/>
    </source>
</evidence>
<feature type="transmembrane region" description="Helical" evidence="12">
    <location>
        <begin position="216"/>
        <end position="237"/>
    </location>
</feature>
<keyword evidence="5 12" id="KW-0812">Transmembrane</keyword>
<keyword evidence="6" id="KW-0631">Potassium channel</keyword>